<dbReference type="PROSITE" id="PS50128">
    <property type="entry name" value="SURP"/>
    <property type="match status" value="2"/>
</dbReference>
<dbReference type="SMART" id="SM00648">
    <property type="entry name" value="SWAP"/>
    <property type="match status" value="2"/>
</dbReference>
<feature type="domain" description="SURP motif" evidence="8">
    <location>
        <begin position="31"/>
        <end position="72"/>
    </location>
</feature>
<reference evidence="9" key="1">
    <citation type="submission" date="2023-08" db="EMBL/GenBank/DDBJ databases">
        <title>Black Yeasts Isolated from many extreme environments.</title>
        <authorList>
            <person name="Coleine C."/>
            <person name="Stajich J.E."/>
            <person name="Selbmann L."/>
        </authorList>
    </citation>
    <scope>NUCLEOTIDE SEQUENCE</scope>
    <source>
        <strain evidence="9">CCFEE 5401</strain>
    </source>
</reference>
<dbReference type="Pfam" id="PF01805">
    <property type="entry name" value="Surp"/>
    <property type="match status" value="2"/>
</dbReference>
<dbReference type="Proteomes" id="UP001310890">
    <property type="component" value="Unassembled WGS sequence"/>
</dbReference>
<organism evidence="9 10">
    <name type="scientific">Meristemomyces frigidus</name>
    <dbReference type="NCBI Taxonomy" id="1508187"/>
    <lineage>
        <taxon>Eukaryota</taxon>
        <taxon>Fungi</taxon>
        <taxon>Dikarya</taxon>
        <taxon>Ascomycota</taxon>
        <taxon>Pezizomycotina</taxon>
        <taxon>Dothideomycetes</taxon>
        <taxon>Dothideomycetidae</taxon>
        <taxon>Mycosphaerellales</taxon>
        <taxon>Teratosphaeriaceae</taxon>
        <taxon>Meristemomyces</taxon>
    </lineage>
</organism>
<comment type="caution">
    <text evidence="9">The sequence shown here is derived from an EMBL/GenBank/DDBJ whole genome shotgun (WGS) entry which is preliminary data.</text>
</comment>
<dbReference type="FunFam" id="1.10.10.790:FF:000001">
    <property type="entry name" value="Splicing factor 3a, subunit 1"/>
    <property type="match status" value="1"/>
</dbReference>
<keyword evidence="6" id="KW-0539">Nucleus</keyword>
<name>A0AAN7YE71_9PEZI</name>
<dbReference type="InterPro" id="IPR035967">
    <property type="entry name" value="SWAP/Surp_sf"/>
</dbReference>
<dbReference type="GO" id="GO:0003723">
    <property type="term" value="F:RNA binding"/>
    <property type="evidence" value="ECO:0007669"/>
    <property type="project" value="InterPro"/>
</dbReference>
<feature type="region of interest" description="Disordered" evidence="7">
    <location>
        <begin position="468"/>
        <end position="512"/>
    </location>
</feature>
<keyword evidence="2" id="KW-0507">mRNA processing</keyword>
<dbReference type="InterPro" id="IPR045146">
    <property type="entry name" value="SF3A1"/>
</dbReference>
<dbReference type="PANTHER" id="PTHR15316">
    <property type="entry name" value="SPLICEOSOME ASSOCIATED PROTEIN 114/SWAP SPLICING FACTOR-RELATED"/>
    <property type="match status" value="1"/>
</dbReference>
<evidence type="ECO:0000313" key="9">
    <source>
        <dbReference type="EMBL" id="KAK5109556.1"/>
    </source>
</evidence>
<dbReference type="Gene3D" id="1.10.10.790">
    <property type="entry name" value="Surp module"/>
    <property type="match status" value="2"/>
</dbReference>
<keyword evidence="4" id="KW-0677">Repeat</keyword>
<feature type="domain" description="SURP motif" evidence="8">
    <location>
        <begin position="133"/>
        <end position="175"/>
    </location>
</feature>
<keyword evidence="3" id="KW-0747">Spliceosome</keyword>
<gene>
    <name evidence="9" type="ORF">LTR62_006907</name>
</gene>
<feature type="compositionally biased region" description="Low complexity" evidence="7">
    <location>
        <begin position="317"/>
        <end position="327"/>
    </location>
</feature>
<feature type="region of interest" description="Disordered" evidence="7">
    <location>
        <begin position="1"/>
        <end position="22"/>
    </location>
</feature>
<dbReference type="InterPro" id="IPR022030">
    <property type="entry name" value="SF3A1_dom"/>
</dbReference>
<evidence type="ECO:0000256" key="4">
    <source>
        <dbReference type="ARBA" id="ARBA00022737"/>
    </source>
</evidence>
<evidence type="ECO:0000256" key="2">
    <source>
        <dbReference type="ARBA" id="ARBA00022664"/>
    </source>
</evidence>
<evidence type="ECO:0000256" key="3">
    <source>
        <dbReference type="ARBA" id="ARBA00022728"/>
    </source>
</evidence>
<accession>A0AAN7YE71</accession>
<sequence>MAATTTTDALADIENNAPPGTIIPPATAKNHIEKAAGYVARNGIAFEERMKAGPDKTKLNFIFEDDPYNAYYKWRVSEIKAGRGNDISAGREKESGATGVSGQGREERRGPEKPEEFLFSARMPNINAQDLEIVKLTAVFVAKNGRSWMTTLSQREAGNFQFDFLRPQHSLYQFFSRLVDQYTFLIQGPDVDDGRPQKKRMVELEENVADKYRVLERAKKRAEYVRWEQAQKVAKEESEEQEKIAFQQIDWHDFVVVETVVFDERDAEAQLPPPTTKNDLQSASLEQKAAMSINPNRRIEEGFPSFDDQASFYGNEQQQQAQAPAVQSYAPTPTPPVPQSAWHPPPSENDSAGRLAELRINQDRARAAQEAARLAPSAQKIRTDYIPRAQQLKTNQQPANTSLCPNCGQAILNTEIEQHMRIEMLDPQWRDQNKINQQRSSTTNLSTEDVSRNLRRLASQRGDVFDARATVSGGVDEQEAKRQKLLAESEEQQQPPANVDEQIRNLHQRYRG</sequence>
<feature type="compositionally biased region" description="Pro residues" evidence="7">
    <location>
        <begin position="332"/>
        <end position="347"/>
    </location>
</feature>
<dbReference type="EMBL" id="JAVRRL010000062">
    <property type="protein sequence ID" value="KAK5109556.1"/>
    <property type="molecule type" value="Genomic_DNA"/>
</dbReference>
<dbReference type="Pfam" id="PF12230">
    <property type="entry name" value="PRP21_like_P"/>
    <property type="match status" value="1"/>
</dbReference>
<comment type="subcellular location">
    <subcellularLocation>
        <location evidence="1">Nucleus</location>
    </subcellularLocation>
</comment>
<proteinExistence type="predicted"/>
<keyword evidence="5" id="KW-0508">mRNA splicing</keyword>
<protein>
    <recommendedName>
        <fullName evidence="8">SURP motif domain-containing protein</fullName>
    </recommendedName>
</protein>
<dbReference type="PANTHER" id="PTHR15316:SF1">
    <property type="entry name" value="SPLICING FACTOR 3A SUBUNIT 1"/>
    <property type="match status" value="1"/>
</dbReference>
<evidence type="ECO:0000256" key="1">
    <source>
        <dbReference type="ARBA" id="ARBA00004123"/>
    </source>
</evidence>
<dbReference type="InterPro" id="IPR000061">
    <property type="entry name" value="Surp"/>
</dbReference>
<evidence type="ECO:0000259" key="8">
    <source>
        <dbReference type="PROSITE" id="PS50128"/>
    </source>
</evidence>
<dbReference type="GO" id="GO:0000381">
    <property type="term" value="P:regulation of alternative mRNA splicing, via spliceosome"/>
    <property type="evidence" value="ECO:0007669"/>
    <property type="project" value="TreeGrafter"/>
</dbReference>
<dbReference type="GO" id="GO:0071004">
    <property type="term" value="C:U2-type prespliceosome"/>
    <property type="evidence" value="ECO:0007669"/>
    <property type="project" value="TreeGrafter"/>
</dbReference>
<feature type="region of interest" description="Disordered" evidence="7">
    <location>
        <begin position="86"/>
        <end position="112"/>
    </location>
</feature>
<evidence type="ECO:0000256" key="5">
    <source>
        <dbReference type="ARBA" id="ARBA00023187"/>
    </source>
</evidence>
<dbReference type="GO" id="GO:0005686">
    <property type="term" value="C:U2 snRNP"/>
    <property type="evidence" value="ECO:0007669"/>
    <property type="project" value="TreeGrafter"/>
</dbReference>
<evidence type="ECO:0000313" key="10">
    <source>
        <dbReference type="Proteomes" id="UP001310890"/>
    </source>
</evidence>
<feature type="compositionally biased region" description="Basic and acidic residues" evidence="7">
    <location>
        <begin position="478"/>
        <end position="487"/>
    </location>
</feature>
<evidence type="ECO:0000256" key="7">
    <source>
        <dbReference type="SAM" id="MobiDB-lite"/>
    </source>
</evidence>
<feature type="region of interest" description="Disordered" evidence="7">
    <location>
        <begin position="315"/>
        <end position="352"/>
    </location>
</feature>
<feature type="compositionally biased region" description="Basic and acidic residues" evidence="7">
    <location>
        <begin position="86"/>
        <end position="95"/>
    </location>
</feature>
<evidence type="ECO:0000256" key="6">
    <source>
        <dbReference type="ARBA" id="ARBA00023242"/>
    </source>
</evidence>
<dbReference type="SUPFAM" id="SSF109905">
    <property type="entry name" value="Surp module (SWAP domain)"/>
    <property type="match status" value="2"/>
</dbReference>
<dbReference type="AlphaFoldDB" id="A0AAN7YE71"/>
<dbReference type="GO" id="GO:0045292">
    <property type="term" value="P:mRNA cis splicing, via spliceosome"/>
    <property type="evidence" value="ECO:0007669"/>
    <property type="project" value="InterPro"/>
</dbReference>
<dbReference type="GO" id="GO:0071013">
    <property type="term" value="C:catalytic step 2 spliceosome"/>
    <property type="evidence" value="ECO:0007669"/>
    <property type="project" value="TreeGrafter"/>
</dbReference>